<evidence type="ECO:0000313" key="3">
    <source>
        <dbReference type="EMBL" id="KAH9287907.1"/>
    </source>
</evidence>
<dbReference type="Pfam" id="PF03372">
    <property type="entry name" value="Exo_endo_phos"/>
    <property type="match status" value="1"/>
</dbReference>
<accession>A0AA38F4R5</accession>
<dbReference type="InterPro" id="IPR018247">
    <property type="entry name" value="EF_Hand_1_Ca_BS"/>
</dbReference>
<dbReference type="Proteomes" id="UP000824469">
    <property type="component" value="Unassembled WGS sequence"/>
</dbReference>
<dbReference type="InterPro" id="IPR002048">
    <property type="entry name" value="EF_hand_dom"/>
</dbReference>
<feature type="domain" description="EF-hand" evidence="2">
    <location>
        <begin position="296"/>
        <end position="331"/>
    </location>
</feature>
<reference evidence="3 4" key="1">
    <citation type="journal article" date="2021" name="Nat. Plants">
        <title>The Taxus genome provides insights into paclitaxel biosynthesis.</title>
        <authorList>
            <person name="Xiong X."/>
            <person name="Gou J."/>
            <person name="Liao Q."/>
            <person name="Li Y."/>
            <person name="Zhou Q."/>
            <person name="Bi G."/>
            <person name="Li C."/>
            <person name="Du R."/>
            <person name="Wang X."/>
            <person name="Sun T."/>
            <person name="Guo L."/>
            <person name="Liang H."/>
            <person name="Lu P."/>
            <person name="Wu Y."/>
            <person name="Zhang Z."/>
            <person name="Ro D.K."/>
            <person name="Shang Y."/>
            <person name="Huang S."/>
            <person name="Yan J."/>
        </authorList>
    </citation>
    <scope>NUCLEOTIDE SEQUENCE [LARGE SCALE GENOMIC DNA]</scope>
    <source>
        <strain evidence="3">Ta-2019</strain>
    </source>
</reference>
<name>A0AA38F4R5_TAXCH</name>
<evidence type="ECO:0000256" key="1">
    <source>
        <dbReference type="ARBA" id="ARBA00022837"/>
    </source>
</evidence>
<dbReference type="PROSITE" id="PS00018">
    <property type="entry name" value="EF_HAND_1"/>
    <property type="match status" value="1"/>
</dbReference>
<sequence>SCRESQFREDWWKRNEEILDMLLAKGSSVICLQEFWVGNEELVEMYERKLGNNGYEIYKFGRPMDCGDGLLTAVRKDHFRVVNYWGLLLNSNGNRVAQLLHLQSVIPFWRSQSGSIQQETLVVNTHLMFPHNSNVCLVRLRQVYKILEYLEAFKAEYSLPSVPIILCGDWNGSKRGHVYKFLRSQGFVSSYDTAHHYTDSDADAHKWVSHRNHRGNICGVDFIWLRNPTRCHKSLKISWNEAVLGIVKSKLHEAGLKDIDSFCFKSENSSVDCVKLSDFYEALQQLGLTEKKFTGLSTKEIEDLWAAVDIDRNGLVDYEEFQASATICCSLSLQMQRSYISHGIIVNSIGSVSYFGLFLILQRVLLGLPMEQSAAPVFGRQSAAQGKWLATNCSENSNRKASSEKPCCISTTVQLNGVLGEKVETETSASLRLFEIDGKLQDLEDMQELAIGFVVKKAFLFPPEVERGMWPDNYVLSDHAPLTVVFTPVMLPRTHETLCKPLTTDANNIVTVLDRR</sequence>
<dbReference type="AlphaFoldDB" id="A0AA38F4R5"/>
<dbReference type="EMBL" id="JAHRHJ020003813">
    <property type="protein sequence ID" value="KAH9287907.1"/>
    <property type="molecule type" value="Genomic_DNA"/>
</dbReference>
<keyword evidence="4" id="KW-1185">Reference proteome</keyword>
<proteinExistence type="predicted"/>
<dbReference type="PROSITE" id="PS50222">
    <property type="entry name" value="EF_HAND_2"/>
    <property type="match status" value="1"/>
</dbReference>
<evidence type="ECO:0000259" key="2">
    <source>
        <dbReference type="PROSITE" id="PS50222"/>
    </source>
</evidence>
<dbReference type="InterPro" id="IPR011992">
    <property type="entry name" value="EF-hand-dom_pair"/>
</dbReference>
<dbReference type="PANTHER" id="PTHR12121:SF31">
    <property type="entry name" value="FAMILY PROTEIN, PUTATIVE, EXPRESSED-RELATED"/>
    <property type="match status" value="1"/>
</dbReference>
<dbReference type="InterPro" id="IPR036691">
    <property type="entry name" value="Endo/exonu/phosph_ase_sf"/>
</dbReference>
<dbReference type="GO" id="GO:0000175">
    <property type="term" value="F:3'-5'-RNA exonuclease activity"/>
    <property type="evidence" value="ECO:0007669"/>
    <property type="project" value="TreeGrafter"/>
</dbReference>
<evidence type="ECO:0000313" key="4">
    <source>
        <dbReference type="Proteomes" id="UP000824469"/>
    </source>
</evidence>
<dbReference type="PANTHER" id="PTHR12121">
    <property type="entry name" value="CARBON CATABOLITE REPRESSOR PROTEIN 4"/>
    <property type="match status" value="1"/>
</dbReference>
<dbReference type="GO" id="GO:0005509">
    <property type="term" value="F:calcium ion binding"/>
    <property type="evidence" value="ECO:0007669"/>
    <property type="project" value="InterPro"/>
</dbReference>
<feature type="non-terminal residue" evidence="3">
    <location>
        <position position="516"/>
    </location>
</feature>
<organism evidence="3 4">
    <name type="scientific">Taxus chinensis</name>
    <name type="common">Chinese yew</name>
    <name type="synonym">Taxus wallichiana var. chinensis</name>
    <dbReference type="NCBI Taxonomy" id="29808"/>
    <lineage>
        <taxon>Eukaryota</taxon>
        <taxon>Viridiplantae</taxon>
        <taxon>Streptophyta</taxon>
        <taxon>Embryophyta</taxon>
        <taxon>Tracheophyta</taxon>
        <taxon>Spermatophyta</taxon>
        <taxon>Pinopsida</taxon>
        <taxon>Pinidae</taxon>
        <taxon>Conifers II</taxon>
        <taxon>Cupressales</taxon>
        <taxon>Taxaceae</taxon>
        <taxon>Taxus</taxon>
    </lineage>
</organism>
<dbReference type="InterPro" id="IPR005135">
    <property type="entry name" value="Endo/exonuclease/phosphatase"/>
</dbReference>
<dbReference type="Gene3D" id="1.10.238.10">
    <property type="entry name" value="EF-hand"/>
    <property type="match status" value="1"/>
</dbReference>
<protein>
    <recommendedName>
        <fullName evidence="2">EF-hand domain-containing protein</fullName>
    </recommendedName>
</protein>
<gene>
    <name evidence="3" type="ORF">KI387_032024</name>
</gene>
<dbReference type="InterPro" id="IPR050410">
    <property type="entry name" value="CCR4/nocturin_mRNA_transcr"/>
</dbReference>
<keyword evidence="1" id="KW-0106">Calcium</keyword>
<dbReference type="SUPFAM" id="SSF56219">
    <property type="entry name" value="DNase I-like"/>
    <property type="match status" value="1"/>
</dbReference>
<comment type="caution">
    <text evidence="3">The sequence shown here is derived from an EMBL/GenBank/DDBJ whole genome shotgun (WGS) entry which is preliminary data.</text>
</comment>
<dbReference type="Gene3D" id="3.60.10.10">
    <property type="entry name" value="Endonuclease/exonuclease/phosphatase"/>
    <property type="match status" value="1"/>
</dbReference>
<dbReference type="SUPFAM" id="SSF47473">
    <property type="entry name" value="EF-hand"/>
    <property type="match status" value="1"/>
</dbReference>
<dbReference type="OMA" id="GYTIFQL"/>